<evidence type="ECO:0000259" key="5">
    <source>
        <dbReference type="PROSITE" id="PS50600"/>
    </source>
</evidence>
<keyword evidence="2" id="KW-0645">Protease</keyword>
<dbReference type="OrthoDB" id="1939479at2759"/>
<dbReference type="GeneID" id="18248954"/>
<dbReference type="AlphaFoldDB" id="G3B5X4"/>
<dbReference type="InterPro" id="IPR003653">
    <property type="entry name" value="Peptidase_C48_C"/>
</dbReference>
<dbReference type="GO" id="GO:0005634">
    <property type="term" value="C:nucleus"/>
    <property type="evidence" value="ECO:0007669"/>
    <property type="project" value="TreeGrafter"/>
</dbReference>
<dbReference type="RefSeq" id="XP_006687119.1">
    <property type="nucleotide sequence ID" value="XM_006687056.1"/>
</dbReference>
<dbReference type="PANTHER" id="PTHR12606:SF141">
    <property type="entry name" value="GH15225P-RELATED"/>
    <property type="match status" value="1"/>
</dbReference>
<dbReference type="InterPro" id="IPR038765">
    <property type="entry name" value="Papain-like_cys_pep_sf"/>
</dbReference>
<keyword evidence="7" id="KW-1185">Reference proteome</keyword>
<proteinExistence type="inferred from homology"/>
<dbReference type="GO" id="GO:0016926">
    <property type="term" value="P:protein desumoylation"/>
    <property type="evidence" value="ECO:0007669"/>
    <property type="project" value="TreeGrafter"/>
</dbReference>
<reference evidence="6 7" key="1">
    <citation type="journal article" date="2011" name="Proc. Natl. Acad. Sci. U.S.A.">
        <title>Comparative genomics of xylose-fermenting fungi for enhanced biofuel production.</title>
        <authorList>
            <person name="Wohlbach D.J."/>
            <person name="Kuo A."/>
            <person name="Sato T.K."/>
            <person name="Potts K.M."/>
            <person name="Salamov A.A."/>
            <person name="LaButti K.M."/>
            <person name="Sun H."/>
            <person name="Clum A."/>
            <person name="Pangilinan J.L."/>
            <person name="Lindquist E.A."/>
            <person name="Lucas S."/>
            <person name="Lapidus A."/>
            <person name="Jin M."/>
            <person name="Gunawan C."/>
            <person name="Balan V."/>
            <person name="Dale B.E."/>
            <person name="Jeffries T.W."/>
            <person name="Zinkel R."/>
            <person name="Barry K.W."/>
            <person name="Grigoriev I.V."/>
            <person name="Gasch A.P."/>
        </authorList>
    </citation>
    <scope>NUCLEOTIDE SEQUENCE [LARGE SCALE GENOMIC DNA]</scope>
    <source>
        <strain evidence="7">ATCC 10573 / BCRC 21748 / CBS 615 / JCM 9827 / NBRC 10315 / NRRL Y-1498 / VKM Y-70</strain>
    </source>
</reference>
<accession>G3B5X4</accession>
<dbReference type="PANTHER" id="PTHR12606">
    <property type="entry name" value="SENTRIN/SUMO-SPECIFIC PROTEASE"/>
    <property type="match status" value="1"/>
</dbReference>
<dbReference type="eggNOG" id="KOG0778">
    <property type="taxonomic scope" value="Eukaryota"/>
</dbReference>
<comment type="similarity">
    <text evidence="1">Belongs to the peptidase C48 family.</text>
</comment>
<protein>
    <submittedName>
        <fullName evidence="6">Cysteine proteinase</fullName>
    </submittedName>
</protein>
<name>G3B5X4_CANTC</name>
<dbReference type="Pfam" id="PF02902">
    <property type="entry name" value="Peptidase_C48"/>
    <property type="match status" value="1"/>
</dbReference>
<dbReference type="SUPFAM" id="SSF54001">
    <property type="entry name" value="Cysteine proteinases"/>
    <property type="match status" value="1"/>
</dbReference>
<evidence type="ECO:0000256" key="4">
    <source>
        <dbReference type="ARBA" id="ARBA00022807"/>
    </source>
</evidence>
<gene>
    <name evidence="6" type="ORF">CANTEDRAFT_123445</name>
</gene>
<evidence type="ECO:0000256" key="1">
    <source>
        <dbReference type="ARBA" id="ARBA00005234"/>
    </source>
</evidence>
<dbReference type="EMBL" id="GL996524">
    <property type="protein sequence ID" value="EGV63326.1"/>
    <property type="molecule type" value="Genomic_DNA"/>
</dbReference>
<dbReference type="STRING" id="590646.G3B5X4"/>
<dbReference type="GO" id="GO:0006508">
    <property type="term" value="P:proteolysis"/>
    <property type="evidence" value="ECO:0007669"/>
    <property type="project" value="UniProtKB-KW"/>
</dbReference>
<evidence type="ECO:0000256" key="3">
    <source>
        <dbReference type="ARBA" id="ARBA00022801"/>
    </source>
</evidence>
<evidence type="ECO:0000256" key="2">
    <source>
        <dbReference type="ARBA" id="ARBA00022670"/>
    </source>
</evidence>
<keyword evidence="4" id="KW-0788">Thiol protease</keyword>
<dbReference type="HOGENOM" id="CLU_024324_4_1_1"/>
<dbReference type="GO" id="GO:0016929">
    <property type="term" value="F:deSUMOylase activity"/>
    <property type="evidence" value="ECO:0007669"/>
    <property type="project" value="TreeGrafter"/>
</dbReference>
<sequence>MLSRIYRYVRKEERTPSPSEITNGQTDRTFDPEVEEIDEVDLLADELEGDSLIIDESRSGPIYNHILRPQQYGTSFANAVDFKSDSDFKLVKFNSEVDLFPKITKLKNEYETKINKFYLPDLHRLEKKVPSGVISDERFKYSVDYKLQEVEDEKKEKVSKVVPLSPEQLQEVNKALRDHNSQRVVVSNYQIDITVRDIQTLRPQQWLNDNIIDYYFNLISDQNSDYYSWTSHFYTTLQERGYDGVRRWSKRRKLNLFEKKLIFIPINISSTHWALSIINNQNKTIEYFDSLRIISGEFSGLYLIKSYMEGEVIRLGASVDISEYRFLPNSQVPQQKNGFDCGVFTCICANYLSQSKGLDYSQKDMPIFRHRMIYEILHGKLLK</sequence>
<dbReference type="Proteomes" id="UP000000707">
    <property type="component" value="Unassembled WGS sequence"/>
</dbReference>
<keyword evidence="3" id="KW-0378">Hydrolase</keyword>
<dbReference type="Gene3D" id="3.40.395.10">
    <property type="entry name" value="Adenoviral Proteinase, Chain A"/>
    <property type="match status" value="1"/>
</dbReference>
<feature type="domain" description="Ubiquitin-like protease family profile" evidence="5">
    <location>
        <begin position="191"/>
        <end position="352"/>
    </location>
</feature>
<evidence type="ECO:0000313" key="6">
    <source>
        <dbReference type="EMBL" id="EGV63326.1"/>
    </source>
</evidence>
<evidence type="ECO:0000313" key="7">
    <source>
        <dbReference type="Proteomes" id="UP000000707"/>
    </source>
</evidence>
<dbReference type="PROSITE" id="PS50600">
    <property type="entry name" value="ULP_PROTEASE"/>
    <property type="match status" value="1"/>
</dbReference>
<dbReference type="KEGG" id="cten:18248954"/>
<organism evidence="7">
    <name type="scientific">Candida tenuis (strain ATCC 10573 / BCRC 21748 / CBS 615 / JCM 9827 / NBRC 10315 / NRRL Y-1498 / VKM Y-70)</name>
    <name type="common">Yeast</name>
    <name type="synonym">Yamadazyma tenuis</name>
    <dbReference type="NCBI Taxonomy" id="590646"/>
    <lineage>
        <taxon>Eukaryota</taxon>
        <taxon>Fungi</taxon>
        <taxon>Dikarya</taxon>
        <taxon>Ascomycota</taxon>
        <taxon>Saccharomycotina</taxon>
        <taxon>Pichiomycetes</taxon>
        <taxon>Debaryomycetaceae</taxon>
        <taxon>Yamadazyma</taxon>
    </lineage>
</organism>